<proteinExistence type="predicted"/>
<dbReference type="InterPro" id="IPR045679">
    <property type="entry name" value="DUF6199"/>
</dbReference>
<evidence type="ECO:0000313" key="4">
    <source>
        <dbReference type="Proteomes" id="UP000093309"/>
    </source>
</evidence>
<dbReference type="STRING" id="512399.A8709_28480"/>
<evidence type="ECO:0000313" key="3">
    <source>
        <dbReference type="EMBL" id="OCT11808.1"/>
    </source>
</evidence>
<keyword evidence="1" id="KW-1133">Transmembrane helix</keyword>
<evidence type="ECO:0000256" key="1">
    <source>
        <dbReference type="SAM" id="Phobius"/>
    </source>
</evidence>
<dbReference type="EMBL" id="LYPC01000027">
    <property type="protein sequence ID" value="OCT11808.1"/>
    <property type="molecule type" value="Genomic_DNA"/>
</dbReference>
<keyword evidence="1" id="KW-0812">Transmembrane</keyword>
<keyword evidence="1" id="KW-0472">Membrane</keyword>
<comment type="caution">
    <text evidence="3">The sequence shown here is derived from an EMBL/GenBank/DDBJ whole genome shotgun (WGS) entry which is preliminary data.</text>
</comment>
<sequence>MIRMIFFSILFVAIAILNIFYPRFGWYMRYGWMVKGDSEPSDAYLLMSRISSVIVLIVFLFVFLPLLF</sequence>
<dbReference type="AlphaFoldDB" id="A0A1C0ZUU2"/>
<keyword evidence="4" id="KW-1185">Reference proteome</keyword>
<feature type="transmembrane region" description="Helical" evidence="1">
    <location>
        <begin position="44"/>
        <end position="67"/>
    </location>
</feature>
<dbReference type="Pfam" id="PF19701">
    <property type="entry name" value="DUF6199"/>
    <property type="match status" value="1"/>
</dbReference>
<evidence type="ECO:0000259" key="2">
    <source>
        <dbReference type="Pfam" id="PF19701"/>
    </source>
</evidence>
<gene>
    <name evidence="3" type="ORF">A8709_28480</name>
</gene>
<organism evidence="3 4">
    <name type="scientific">Paenibacillus pectinilyticus</name>
    <dbReference type="NCBI Taxonomy" id="512399"/>
    <lineage>
        <taxon>Bacteria</taxon>
        <taxon>Bacillati</taxon>
        <taxon>Bacillota</taxon>
        <taxon>Bacilli</taxon>
        <taxon>Bacillales</taxon>
        <taxon>Paenibacillaceae</taxon>
        <taxon>Paenibacillus</taxon>
    </lineage>
</organism>
<dbReference type="Proteomes" id="UP000093309">
    <property type="component" value="Unassembled WGS sequence"/>
</dbReference>
<reference evidence="4" key="1">
    <citation type="submission" date="2016-05" db="EMBL/GenBank/DDBJ databases">
        <title>Paenibacillus oryzae. sp. nov., isolated from the rice root.</title>
        <authorList>
            <person name="Zhang J."/>
            <person name="Zhang X."/>
        </authorList>
    </citation>
    <scope>NUCLEOTIDE SEQUENCE [LARGE SCALE GENOMIC DNA]</scope>
    <source>
        <strain evidence="4">KCTC13222</strain>
    </source>
</reference>
<protein>
    <recommendedName>
        <fullName evidence="2">DUF6199 domain-containing protein</fullName>
    </recommendedName>
</protein>
<feature type="transmembrane region" description="Helical" evidence="1">
    <location>
        <begin position="5"/>
        <end position="24"/>
    </location>
</feature>
<feature type="domain" description="DUF6199" evidence="2">
    <location>
        <begin position="7"/>
        <end position="64"/>
    </location>
</feature>
<accession>A0A1C0ZUU2</accession>
<name>A0A1C0ZUU2_9BACL</name>